<comment type="caution">
    <text evidence="1">The sequence shown here is derived from an EMBL/GenBank/DDBJ whole genome shotgun (WGS) entry which is preliminary data.</text>
</comment>
<name>A0A5J4VIQ5_9EUKA</name>
<dbReference type="EMBL" id="SNRW01006858">
    <property type="protein sequence ID" value="KAA6382296.1"/>
    <property type="molecule type" value="Genomic_DNA"/>
</dbReference>
<sequence>MEILNRETRFLNLKLGKKEEGYLSEAQPQAQILLMSHTRTRSKTSSADSQMRAPGRFQRKEIHKRTIEDIQILEIFPRIQMEETLQPQPDMGLWGKTIRYLEAWKLVKGVEFIQKKVFLSIQNLGQREVIVRETEDLSDLGLKRRGNTIHREIRGRIKRKHN</sequence>
<dbReference type="Proteomes" id="UP000324800">
    <property type="component" value="Unassembled WGS sequence"/>
</dbReference>
<gene>
    <name evidence="1" type="ORF">EZS28_022178</name>
</gene>
<accession>A0A5J4VIQ5</accession>
<organism evidence="1 2">
    <name type="scientific">Streblomastix strix</name>
    <dbReference type="NCBI Taxonomy" id="222440"/>
    <lineage>
        <taxon>Eukaryota</taxon>
        <taxon>Metamonada</taxon>
        <taxon>Preaxostyla</taxon>
        <taxon>Oxymonadida</taxon>
        <taxon>Streblomastigidae</taxon>
        <taxon>Streblomastix</taxon>
    </lineage>
</organism>
<reference evidence="1 2" key="1">
    <citation type="submission" date="2019-03" db="EMBL/GenBank/DDBJ databases">
        <title>Single cell metagenomics reveals metabolic interactions within the superorganism composed of flagellate Streblomastix strix and complex community of Bacteroidetes bacteria on its surface.</title>
        <authorList>
            <person name="Treitli S.C."/>
            <person name="Kolisko M."/>
            <person name="Husnik F."/>
            <person name="Keeling P."/>
            <person name="Hampl V."/>
        </authorList>
    </citation>
    <scope>NUCLEOTIDE SEQUENCE [LARGE SCALE GENOMIC DNA]</scope>
    <source>
        <strain evidence="1">ST1C</strain>
    </source>
</reference>
<evidence type="ECO:0000313" key="1">
    <source>
        <dbReference type="EMBL" id="KAA6382296.1"/>
    </source>
</evidence>
<dbReference type="AlphaFoldDB" id="A0A5J4VIQ5"/>
<evidence type="ECO:0000313" key="2">
    <source>
        <dbReference type="Proteomes" id="UP000324800"/>
    </source>
</evidence>
<protein>
    <submittedName>
        <fullName evidence="1">Uncharacterized protein</fullName>
    </submittedName>
</protein>
<proteinExistence type="predicted"/>